<feature type="non-terminal residue" evidence="2">
    <location>
        <position position="1"/>
    </location>
</feature>
<dbReference type="STRING" id="101127.A0A1X2G9E7"/>
<name>A0A1X2G9E7_9FUNG</name>
<feature type="transmembrane region" description="Helical" evidence="1">
    <location>
        <begin position="112"/>
        <end position="130"/>
    </location>
</feature>
<evidence type="ECO:0000313" key="2">
    <source>
        <dbReference type="EMBL" id="ORX48313.1"/>
    </source>
</evidence>
<organism evidence="2 3">
    <name type="scientific">Hesseltinella vesiculosa</name>
    <dbReference type="NCBI Taxonomy" id="101127"/>
    <lineage>
        <taxon>Eukaryota</taxon>
        <taxon>Fungi</taxon>
        <taxon>Fungi incertae sedis</taxon>
        <taxon>Mucoromycota</taxon>
        <taxon>Mucoromycotina</taxon>
        <taxon>Mucoromycetes</taxon>
        <taxon>Mucorales</taxon>
        <taxon>Cunninghamellaceae</taxon>
        <taxon>Hesseltinella</taxon>
    </lineage>
</organism>
<dbReference type="EMBL" id="MCGT01000030">
    <property type="protein sequence ID" value="ORX48313.1"/>
    <property type="molecule type" value="Genomic_DNA"/>
</dbReference>
<keyword evidence="3" id="KW-1185">Reference proteome</keyword>
<feature type="transmembrane region" description="Helical" evidence="1">
    <location>
        <begin position="200"/>
        <end position="220"/>
    </location>
</feature>
<protein>
    <submittedName>
        <fullName evidence="2">Uncharacterized protein</fullName>
    </submittedName>
</protein>
<evidence type="ECO:0000256" key="1">
    <source>
        <dbReference type="SAM" id="Phobius"/>
    </source>
</evidence>
<dbReference type="AlphaFoldDB" id="A0A1X2G9E7"/>
<gene>
    <name evidence="2" type="ORF">DM01DRAFT_236223</name>
</gene>
<reference evidence="2 3" key="1">
    <citation type="submission" date="2016-07" db="EMBL/GenBank/DDBJ databases">
        <title>Pervasive Adenine N6-methylation of Active Genes in Fungi.</title>
        <authorList>
            <consortium name="DOE Joint Genome Institute"/>
            <person name="Mondo S.J."/>
            <person name="Dannebaum R.O."/>
            <person name="Kuo R.C."/>
            <person name="Labutti K."/>
            <person name="Haridas S."/>
            <person name="Kuo A."/>
            <person name="Salamov A."/>
            <person name="Ahrendt S.R."/>
            <person name="Lipzen A."/>
            <person name="Sullivan W."/>
            <person name="Andreopoulos W.B."/>
            <person name="Clum A."/>
            <person name="Lindquist E."/>
            <person name="Daum C."/>
            <person name="Ramamoorthy G.K."/>
            <person name="Gryganskyi A."/>
            <person name="Culley D."/>
            <person name="Magnuson J.K."/>
            <person name="James T.Y."/>
            <person name="O'Malley M.A."/>
            <person name="Stajich J.E."/>
            <person name="Spatafora J.W."/>
            <person name="Visel A."/>
            <person name="Grigoriev I.V."/>
        </authorList>
    </citation>
    <scope>NUCLEOTIDE SEQUENCE [LARGE SCALE GENOMIC DNA]</scope>
    <source>
        <strain evidence="2 3">NRRL 3301</strain>
    </source>
</reference>
<comment type="caution">
    <text evidence="2">The sequence shown here is derived from an EMBL/GenBank/DDBJ whole genome shotgun (WGS) entry which is preliminary data.</text>
</comment>
<accession>A0A1X2G9E7</accession>
<feature type="transmembrane region" description="Helical" evidence="1">
    <location>
        <begin position="40"/>
        <end position="61"/>
    </location>
</feature>
<evidence type="ECO:0000313" key="3">
    <source>
        <dbReference type="Proteomes" id="UP000242146"/>
    </source>
</evidence>
<dbReference type="OrthoDB" id="2384193at2759"/>
<keyword evidence="1" id="KW-0812">Transmembrane</keyword>
<sequence length="223" mass="25327">EFTSIRIKYDEGFVSILGHIVPKPESMWSDADKHLVVPTSYSLCIGFSLQTGTLLLLQCFWNYLANTVVKANFMTSKEFKFYIVWTATSMVLFPLLQFNFSRKVYEPTYKEIMPELVYSCGLFVVAILGVRSNFKFNRLLANAQRLNDPRSAGAKIQYFQELNLILTASLFIYATSLIILCADGLTGKKSLNAHKFSSDFLICNTNVASIVVWTVMILIFHPK</sequence>
<keyword evidence="1" id="KW-1133">Transmembrane helix</keyword>
<feature type="transmembrane region" description="Helical" evidence="1">
    <location>
        <begin position="162"/>
        <end position="180"/>
    </location>
</feature>
<feature type="transmembrane region" description="Helical" evidence="1">
    <location>
        <begin position="81"/>
        <end position="100"/>
    </location>
</feature>
<dbReference type="Proteomes" id="UP000242146">
    <property type="component" value="Unassembled WGS sequence"/>
</dbReference>
<feature type="non-terminal residue" evidence="2">
    <location>
        <position position="223"/>
    </location>
</feature>
<proteinExistence type="predicted"/>
<keyword evidence="1" id="KW-0472">Membrane</keyword>